<keyword evidence="2" id="KW-1133">Transmembrane helix</keyword>
<evidence type="ECO:0000313" key="4">
    <source>
        <dbReference type="Proteomes" id="UP000323732"/>
    </source>
</evidence>
<dbReference type="AlphaFoldDB" id="A0A5D4SKN1"/>
<proteinExistence type="predicted"/>
<organism evidence="3 4">
    <name type="scientific">Bacillus infantis</name>
    <dbReference type="NCBI Taxonomy" id="324767"/>
    <lineage>
        <taxon>Bacteria</taxon>
        <taxon>Bacillati</taxon>
        <taxon>Bacillota</taxon>
        <taxon>Bacilli</taxon>
        <taxon>Bacillales</taxon>
        <taxon>Bacillaceae</taxon>
        <taxon>Bacillus</taxon>
    </lineage>
</organism>
<dbReference type="PANTHER" id="PTHR32309">
    <property type="entry name" value="TYROSINE-PROTEIN KINASE"/>
    <property type="match status" value="1"/>
</dbReference>
<dbReference type="InterPro" id="IPR050445">
    <property type="entry name" value="Bact_polysacc_biosynth/exp"/>
</dbReference>
<sequence length="246" mass="28112">MAEQKKFVLYEYLLFFWKKKWSFLIIPVIFALLGLAASYVISTDAKYTGNATVFTGSIKQKGLTNPDNIVANFGEGVDGEIDAFVSSDSYVKIKIKQDDREELQKDLTAMSERIENALVKDYEFRKKVTEEYSAKLEDRASKLKDSLEAMEPLLERDLPLTQYQDLTLSYTAAQNQRSEALVAQQRVVNDLSSFEPPSVIVNQVTQADTNKTELTIAGLILGVLFTLVFLIFWKYIIEARRYYNHD</sequence>
<feature type="transmembrane region" description="Helical" evidence="2">
    <location>
        <begin position="214"/>
        <end position="233"/>
    </location>
</feature>
<evidence type="ECO:0000256" key="2">
    <source>
        <dbReference type="SAM" id="Phobius"/>
    </source>
</evidence>
<dbReference type="EMBL" id="VTES01000003">
    <property type="protein sequence ID" value="TYS63783.1"/>
    <property type="molecule type" value="Genomic_DNA"/>
</dbReference>
<evidence type="ECO:0000256" key="1">
    <source>
        <dbReference type="SAM" id="Coils"/>
    </source>
</evidence>
<dbReference type="Proteomes" id="UP000323732">
    <property type="component" value="Unassembled WGS sequence"/>
</dbReference>
<protein>
    <submittedName>
        <fullName evidence="3">Uncharacterized protein</fullName>
    </submittedName>
</protein>
<keyword evidence="1" id="KW-0175">Coiled coil</keyword>
<dbReference type="PANTHER" id="PTHR32309:SF13">
    <property type="entry name" value="FERRIC ENTEROBACTIN TRANSPORT PROTEIN FEPE"/>
    <property type="match status" value="1"/>
</dbReference>
<accession>A0A5D4SKN1</accession>
<dbReference type="GO" id="GO:0004713">
    <property type="term" value="F:protein tyrosine kinase activity"/>
    <property type="evidence" value="ECO:0007669"/>
    <property type="project" value="TreeGrafter"/>
</dbReference>
<keyword evidence="2" id="KW-0472">Membrane</keyword>
<dbReference type="GO" id="GO:0005886">
    <property type="term" value="C:plasma membrane"/>
    <property type="evidence" value="ECO:0007669"/>
    <property type="project" value="TreeGrafter"/>
</dbReference>
<comment type="caution">
    <text evidence="3">The sequence shown here is derived from an EMBL/GenBank/DDBJ whole genome shotgun (WGS) entry which is preliminary data.</text>
</comment>
<keyword evidence="2" id="KW-0812">Transmembrane</keyword>
<dbReference type="RefSeq" id="WP_148949701.1">
    <property type="nucleotide sequence ID" value="NZ_VTES01000003.1"/>
</dbReference>
<name>A0A5D4SKN1_9BACI</name>
<evidence type="ECO:0000313" key="3">
    <source>
        <dbReference type="EMBL" id="TYS63783.1"/>
    </source>
</evidence>
<reference evidence="3 4" key="1">
    <citation type="submission" date="2019-08" db="EMBL/GenBank/DDBJ databases">
        <title>Bacillus genomes from the desert of Cuatro Cienegas, Coahuila.</title>
        <authorList>
            <person name="Olmedo-Alvarez G."/>
        </authorList>
    </citation>
    <scope>NUCLEOTIDE SEQUENCE [LARGE SCALE GENOMIC DNA]</scope>
    <source>
        <strain evidence="3 4">CH37_1T</strain>
    </source>
</reference>
<feature type="transmembrane region" description="Helical" evidence="2">
    <location>
        <begin position="21"/>
        <end position="41"/>
    </location>
</feature>
<feature type="coiled-coil region" evidence="1">
    <location>
        <begin position="93"/>
        <end position="120"/>
    </location>
</feature>
<gene>
    <name evidence="3" type="ORF">FZD47_09710</name>
</gene>